<evidence type="ECO:0000256" key="6">
    <source>
        <dbReference type="ARBA" id="ARBA00022840"/>
    </source>
</evidence>
<evidence type="ECO:0000313" key="12">
    <source>
        <dbReference type="Proteomes" id="UP001595462"/>
    </source>
</evidence>
<gene>
    <name evidence="11" type="ORF">ACFOSU_06365</name>
</gene>
<feature type="transmembrane region" description="Helical" evidence="9">
    <location>
        <begin position="261"/>
        <end position="280"/>
    </location>
</feature>
<accession>A0ABV7ENW9</accession>
<dbReference type="InterPro" id="IPR003593">
    <property type="entry name" value="AAA+_ATPase"/>
</dbReference>
<keyword evidence="2" id="KW-0813">Transport</keyword>
<dbReference type="Pfam" id="PF00005">
    <property type="entry name" value="ABC_tran"/>
    <property type="match status" value="1"/>
</dbReference>
<dbReference type="InterPro" id="IPR027417">
    <property type="entry name" value="P-loop_NTPase"/>
</dbReference>
<keyword evidence="7 9" id="KW-1133">Transmembrane helix</keyword>
<evidence type="ECO:0000313" key="11">
    <source>
        <dbReference type="EMBL" id="MFC3103510.1"/>
    </source>
</evidence>
<evidence type="ECO:0000256" key="8">
    <source>
        <dbReference type="ARBA" id="ARBA00023136"/>
    </source>
</evidence>
<evidence type="ECO:0000256" key="3">
    <source>
        <dbReference type="ARBA" id="ARBA00022475"/>
    </source>
</evidence>
<keyword evidence="12" id="KW-1185">Reference proteome</keyword>
<dbReference type="SMART" id="SM00382">
    <property type="entry name" value="AAA"/>
    <property type="match status" value="1"/>
</dbReference>
<dbReference type="Pfam" id="PF12399">
    <property type="entry name" value="BCA_ABC_TP_C"/>
    <property type="match status" value="1"/>
</dbReference>
<evidence type="ECO:0000256" key="9">
    <source>
        <dbReference type="SAM" id="Phobius"/>
    </source>
</evidence>
<name>A0ABV7ENW9_9GAMM</name>
<dbReference type="InterPro" id="IPR032823">
    <property type="entry name" value="BCA_ABC_TP_C"/>
</dbReference>
<evidence type="ECO:0000256" key="4">
    <source>
        <dbReference type="ARBA" id="ARBA00022692"/>
    </source>
</evidence>
<dbReference type="InterPro" id="IPR001851">
    <property type="entry name" value="ABC_transp_permease"/>
</dbReference>
<dbReference type="CDD" id="cd06581">
    <property type="entry name" value="TM_PBP1_LivM_like"/>
    <property type="match status" value="1"/>
</dbReference>
<dbReference type="InterPro" id="IPR043428">
    <property type="entry name" value="LivM-like"/>
</dbReference>
<dbReference type="GO" id="GO:0005524">
    <property type="term" value="F:ATP binding"/>
    <property type="evidence" value="ECO:0007669"/>
    <property type="project" value="UniProtKB-KW"/>
</dbReference>
<dbReference type="Proteomes" id="UP001595462">
    <property type="component" value="Unassembled WGS sequence"/>
</dbReference>
<feature type="transmembrane region" description="Helical" evidence="9">
    <location>
        <begin position="85"/>
        <end position="108"/>
    </location>
</feature>
<comment type="caution">
    <text evidence="11">The sequence shown here is derived from an EMBL/GenBank/DDBJ whole genome shotgun (WGS) entry which is preliminary data.</text>
</comment>
<dbReference type="InterPro" id="IPR051120">
    <property type="entry name" value="ABC_AA/LPS_Transport"/>
</dbReference>
<keyword evidence="4 9" id="KW-0812">Transmembrane</keyword>
<feature type="transmembrane region" description="Helical" evidence="9">
    <location>
        <begin position="128"/>
        <end position="149"/>
    </location>
</feature>
<evidence type="ECO:0000256" key="7">
    <source>
        <dbReference type="ARBA" id="ARBA00022989"/>
    </source>
</evidence>
<feature type="transmembrane region" description="Helical" evidence="9">
    <location>
        <begin position="58"/>
        <end position="78"/>
    </location>
</feature>
<keyword evidence="5" id="KW-0547">Nucleotide-binding</keyword>
<dbReference type="EMBL" id="JBHRSS010000003">
    <property type="protein sequence ID" value="MFC3103510.1"/>
    <property type="molecule type" value="Genomic_DNA"/>
</dbReference>
<keyword evidence="6 11" id="KW-0067">ATP-binding</keyword>
<keyword evidence="8 9" id="KW-0472">Membrane</keyword>
<dbReference type="PROSITE" id="PS50893">
    <property type="entry name" value="ABC_TRANSPORTER_2"/>
    <property type="match status" value="1"/>
</dbReference>
<proteinExistence type="predicted"/>
<evidence type="ECO:0000256" key="2">
    <source>
        <dbReference type="ARBA" id="ARBA00022448"/>
    </source>
</evidence>
<feature type="transmembrane region" description="Helical" evidence="9">
    <location>
        <begin position="180"/>
        <end position="200"/>
    </location>
</feature>
<comment type="subcellular location">
    <subcellularLocation>
        <location evidence="1">Cell inner membrane</location>
        <topology evidence="1">Multi-pass membrane protein</topology>
    </subcellularLocation>
</comment>
<dbReference type="PANTHER" id="PTHR45772">
    <property type="entry name" value="CONSERVED COMPONENT OF ABC TRANSPORTER FOR NATURAL AMINO ACIDS-RELATED"/>
    <property type="match status" value="1"/>
</dbReference>
<reference evidence="12" key="1">
    <citation type="journal article" date="2019" name="Int. J. Syst. Evol. Microbiol.">
        <title>The Global Catalogue of Microorganisms (GCM) 10K type strain sequencing project: providing services to taxonomists for standard genome sequencing and annotation.</title>
        <authorList>
            <consortium name="The Broad Institute Genomics Platform"/>
            <consortium name="The Broad Institute Genome Sequencing Center for Infectious Disease"/>
            <person name="Wu L."/>
            <person name="Ma J."/>
        </authorList>
    </citation>
    <scope>NUCLEOTIDE SEQUENCE [LARGE SCALE GENOMIC DNA]</scope>
    <source>
        <strain evidence="12">KCTC 52640</strain>
    </source>
</reference>
<feature type="domain" description="ABC transporter" evidence="10">
    <location>
        <begin position="327"/>
        <end position="570"/>
    </location>
</feature>
<dbReference type="InterPro" id="IPR017871">
    <property type="entry name" value="ABC_transporter-like_CS"/>
</dbReference>
<dbReference type="PROSITE" id="PS00211">
    <property type="entry name" value="ABC_TRANSPORTER_1"/>
    <property type="match status" value="1"/>
</dbReference>
<keyword evidence="3" id="KW-1003">Cell membrane</keyword>
<protein>
    <submittedName>
        <fullName evidence="11">ATP-binding cassette domain-containing protein</fullName>
    </submittedName>
</protein>
<feature type="transmembrane region" description="Helical" evidence="9">
    <location>
        <begin position="220"/>
        <end position="245"/>
    </location>
</feature>
<dbReference type="PANTHER" id="PTHR45772:SF7">
    <property type="entry name" value="AMINO ACID ABC TRANSPORTER ATP-BINDING PROTEIN"/>
    <property type="match status" value="1"/>
</dbReference>
<dbReference type="RefSeq" id="WP_380689185.1">
    <property type="nucleotide sequence ID" value="NZ_JBHRSS010000003.1"/>
</dbReference>
<dbReference type="Pfam" id="PF02653">
    <property type="entry name" value="BPD_transp_2"/>
    <property type="match status" value="1"/>
</dbReference>
<sequence>MSMDVMTRSLIWGLFGLGFAILFGFTGLLSLGQAAFYGSGGFIAAYLLTNGVIHQTLLALLIGTVASAIIGLGIGLLVERRKGIYFAMITLAFGEMFFHLDYSTLSAYTGGENGMAGVPVPLIGSYTIQSSIGMYYFVAVLFFLGYLLARRVVASPVGRMMMAVRDNEERAKATGNATHLYKLVAIVLSAAYGGLAGGLLGIFQNYMPPGAFAFESSAQLLIQTVIGGASALLGPLVGAGVWLYLQDLLQHSFGLGQSWKLVLGVIFVLLITFLPTGLLGEARRFIHWRRAASRTSDEGEAEAPASAVEPADRASKAPIPEYGPVILEARGVSKHFGGLAANSDVDFSVREFEMRALIGPNGAGKSTFFKMLAGVMAPSAGTIHFDGEDITGVGVTRVCQMGMSTSFQINQLFDRLTVRENLMIPCLGKSRGRFKLDMIRRAERVSGLDASIEETLAQVGLSHRADTPVSHLAYGEKRRVEIGLALATQPKLLLLDEPLAGMGPEERASTVALIKSLRRGRTVIVVEHDMDAVFELADSISVLVEGQLLVEGPPGEIRAHPKVQEAYLGGVEA</sequence>
<evidence type="ECO:0000256" key="5">
    <source>
        <dbReference type="ARBA" id="ARBA00022741"/>
    </source>
</evidence>
<dbReference type="InterPro" id="IPR003439">
    <property type="entry name" value="ABC_transporter-like_ATP-bd"/>
</dbReference>
<dbReference type="SUPFAM" id="SSF52540">
    <property type="entry name" value="P-loop containing nucleoside triphosphate hydrolases"/>
    <property type="match status" value="1"/>
</dbReference>
<dbReference type="CDD" id="cd03219">
    <property type="entry name" value="ABC_Mj1267_LivG_branched"/>
    <property type="match status" value="1"/>
</dbReference>
<dbReference type="Gene3D" id="3.40.50.300">
    <property type="entry name" value="P-loop containing nucleotide triphosphate hydrolases"/>
    <property type="match status" value="1"/>
</dbReference>
<evidence type="ECO:0000259" key="10">
    <source>
        <dbReference type="PROSITE" id="PS50893"/>
    </source>
</evidence>
<evidence type="ECO:0000256" key="1">
    <source>
        <dbReference type="ARBA" id="ARBA00004429"/>
    </source>
</evidence>
<organism evidence="11 12">
    <name type="scientific">Salinisphaera aquimarina</name>
    <dbReference type="NCBI Taxonomy" id="2094031"/>
    <lineage>
        <taxon>Bacteria</taxon>
        <taxon>Pseudomonadati</taxon>
        <taxon>Pseudomonadota</taxon>
        <taxon>Gammaproteobacteria</taxon>
        <taxon>Salinisphaerales</taxon>
        <taxon>Salinisphaeraceae</taxon>
        <taxon>Salinisphaera</taxon>
    </lineage>
</organism>